<dbReference type="Gene3D" id="2.40.10.10">
    <property type="entry name" value="Trypsin-like serine proteases"/>
    <property type="match status" value="2"/>
</dbReference>
<keyword evidence="4" id="KW-0720">Serine protease</keyword>
<keyword evidence="2" id="KW-0645">Protease</keyword>
<protein>
    <submittedName>
        <fullName evidence="6">2-alkenal reductase</fullName>
    </submittedName>
</protein>
<feature type="domain" description="PDZ" evidence="5">
    <location>
        <begin position="257"/>
        <end position="331"/>
    </location>
</feature>
<dbReference type="InterPro" id="IPR001940">
    <property type="entry name" value="Peptidase_S1C"/>
</dbReference>
<evidence type="ECO:0000256" key="1">
    <source>
        <dbReference type="ARBA" id="ARBA00010541"/>
    </source>
</evidence>
<dbReference type="Pfam" id="PF13365">
    <property type="entry name" value="Trypsin_2"/>
    <property type="match status" value="1"/>
</dbReference>
<dbReference type="InterPro" id="IPR001478">
    <property type="entry name" value="PDZ"/>
</dbReference>
<dbReference type="SMART" id="SM00228">
    <property type="entry name" value="PDZ"/>
    <property type="match status" value="1"/>
</dbReference>
<evidence type="ECO:0000256" key="4">
    <source>
        <dbReference type="ARBA" id="ARBA00022825"/>
    </source>
</evidence>
<organism evidence="6">
    <name type="scientific">uncultured Thiotrichaceae bacterium</name>
    <dbReference type="NCBI Taxonomy" id="298394"/>
    <lineage>
        <taxon>Bacteria</taxon>
        <taxon>Pseudomonadati</taxon>
        <taxon>Pseudomonadota</taxon>
        <taxon>Gammaproteobacteria</taxon>
        <taxon>Thiotrichales</taxon>
        <taxon>Thiotrichaceae</taxon>
        <taxon>environmental samples</taxon>
    </lineage>
</organism>
<evidence type="ECO:0000313" key="6">
    <source>
        <dbReference type="EMBL" id="CAA6818392.1"/>
    </source>
</evidence>
<dbReference type="InterPro" id="IPR051201">
    <property type="entry name" value="Chloro_Bact_Ser_Proteases"/>
</dbReference>
<dbReference type="InterPro" id="IPR009003">
    <property type="entry name" value="Peptidase_S1_PA"/>
</dbReference>
<dbReference type="PANTHER" id="PTHR43343">
    <property type="entry name" value="PEPTIDASE S12"/>
    <property type="match status" value="1"/>
</dbReference>
<dbReference type="PRINTS" id="PR00834">
    <property type="entry name" value="PROTEASES2C"/>
</dbReference>
<evidence type="ECO:0000259" key="5">
    <source>
        <dbReference type="PROSITE" id="PS50106"/>
    </source>
</evidence>
<dbReference type="FunFam" id="2.40.10.10:FF:000001">
    <property type="entry name" value="Periplasmic serine protease DegS"/>
    <property type="match status" value="1"/>
</dbReference>
<dbReference type="GO" id="GO:0004252">
    <property type="term" value="F:serine-type endopeptidase activity"/>
    <property type="evidence" value="ECO:0007669"/>
    <property type="project" value="InterPro"/>
</dbReference>
<dbReference type="SUPFAM" id="SSF50156">
    <property type="entry name" value="PDZ domain-like"/>
    <property type="match status" value="1"/>
</dbReference>
<dbReference type="Pfam" id="PF13180">
    <property type="entry name" value="PDZ_2"/>
    <property type="match status" value="1"/>
</dbReference>
<comment type="similarity">
    <text evidence="1">Belongs to the peptidase S1C family.</text>
</comment>
<accession>A0A6S6TC34</accession>
<evidence type="ECO:0000256" key="3">
    <source>
        <dbReference type="ARBA" id="ARBA00022801"/>
    </source>
</evidence>
<dbReference type="GO" id="GO:0006508">
    <property type="term" value="P:proteolysis"/>
    <property type="evidence" value="ECO:0007669"/>
    <property type="project" value="UniProtKB-KW"/>
</dbReference>
<dbReference type="PROSITE" id="PS50106">
    <property type="entry name" value="PDZ"/>
    <property type="match status" value="1"/>
</dbReference>
<name>A0A6S6TC34_9GAMM</name>
<dbReference type="EMBL" id="CACVAV010000287">
    <property type="protein sequence ID" value="CAA6818392.1"/>
    <property type="molecule type" value="Genomic_DNA"/>
</dbReference>
<proteinExistence type="inferred from homology"/>
<dbReference type="InterPro" id="IPR043504">
    <property type="entry name" value="Peptidase_S1_PA_chymotrypsin"/>
</dbReference>
<reference evidence="6" key="1">
    <citation type="submission" date="2020-01" db="EMBL/GenBank/DDBJ databases">
        <authorList>
            <person name="Meier V. D."/>
            <person name="Meier V D."/>
        </authorList>
    </citation>
    <scope>NUCLEOTIDE SEQUENCE</scope>
    <source>
        <strain evidence="6">HLG_WM_MAG_08</strain>
    </source>
</reference>
<dbReference type="InterPro" id="IPR036034">
    <property type="entry name" value="PDZ_sf"/>
</dbReference>
<dbReference type="PANTHER" id="PTHR43343:SF3">
    <property type="entry name" value="PROTEASE DO-LIKE 8, CHLOROPLASTIC"/>
    <property type="match status" value="1"/>
</dbReference>
<gene>
    <name evidence="6" type="ORF">HELGO_WM49458</name>
</gene>
<dbReference type="Gene3D" id="2.30.42.10">
    <property type="match status" value="1"/>
</dbReference>
<dbReference type="AlphaFoldDB" id="A0A6S6TC34"/>
<evidence type="ECO:0000256" key="2">
    <source>
        <dbReference type="ARBA" id="ARBA00022670"/>
    </source>
</evidence>
<dbReference type="SUPFAM" id="SSF50494">
    <property type="entry name" value="Trypsin-like serine proteases"/>
    <property type="match status" value="1"/>
</dbReference>
<sequence>MIFSQSFRNIGLLVGGGVLFWGATALWSYQAESKTVQSRPVTEASSLSSDELRTIQVFEQHSVSVVYISTTQRVVDLWTRNVSERPSGTGTGFVWDNNGHIVTNYHVVSGHRSAKVRLSDQRIFDADLVGASPEHDLAVLKLRDNKNIPPPVKIGSSHDLKVGQKVLAIGNPFGLDHTLTTGVVSALDRSIDDSDSTMDNLIQTDAAINPGNSGGPLLDSSGRVIGVNVAIYSPSGASAGIGFALPVDTVNRVIPKLVQHGRYIRPILGITLNDDVSSQVSERLATKGILVLRVQPGSPADKAGIQGTQLTTNDDLLLGDVIQSIDGKVVEKSRDLTEIMDNYQLNDVVTVSLLRNGSQAVDVKIKLTLQR</sequence>
<keyword evidence="3" id="KW-0378">Hydrolase</keyword>